<proteinExistence type="predicted"/>
<sequence length="73" mass="8314">MASFSSESGRLDPFLHSQTQMMLKRTLKTSFERSEEILKANLEKKQAFGDRYFDSKRSSPGGPDPQHHAKNLS</sequence>
<reference evidence="2 3" key="1">
    <citation type="journal article" date="2017" name="Mol. Plant">
        <title>The Genome of Medicinal Plant Macleaya cordata Provides New Insights into Benzylisoquinoline Alkaloids Metabolism.</title>
        <authorList>
            <person name="Liu X."/>
            <person name="Liu Y."/>
            <person name="Huang P."/>
            <person name="Ma Y."/>
            <person name="Qing Z."/>
            <person name="Tang Q."/>
            <person name="Cao H."/>
            <person name="Cheng P."/>
            <person name="Zheng Y."/>
            <person name="Yuan Z."/>
            <person name="Zhou Y."/>
            <person name="Liu J."/>
            <person name="Tang Z."/>
            <person name="Zhuo Y."/>
            <person name="Zhang Y."/>
            <person name="Yu L."/>
            <person name="Huang J."/>
            <person name="Yang P."/>
            <person name="Peng Q."/>
            <person name="Zhang J."/>
            <person name="Jiang W."/>
            <person name="Zhang Z."/>
            <person name="Lin K."/>
            <person name="Ro D.K."/>
            <person name="Chen X."/>
            <person name="Xiong X."/>
            <person name="Shang Y."/>
            <person name="Huang S."/>
            <person name="Zeng J."/>
        </authorList>
    </citation>
    <scope>NUCLEOTIDE SEQUENCE [LARGE SCALE GENOMIC DNA]</scope>
    <source>
        <strain evidence="3">cv. BLH2017</strain>
        <tissue evidence="2">Root</tissue>
    </source>
</reference>
<protein>
    <submittedName>
        <fullName evidence="2">Uncharacterized protein</fullName>
    </submittedName>
</protein>
<comment type="caution">
    <text evidence="2">The sequence shown here is derived from an EMBL/GenBank/DDBJ whole genome shotgun (WGS) entry which is preliminary data.</text>
</comment>
<dbReference type="Proteomes" id="UP000195402">
    <property type="component" value="Unassembled WGS sequence"/>
</dbReference>
<evidence type="ECO:0000256" key="1">
    <source>
        <dbReference type="SAM" id="MobiDB-lite"/>
    </source>
</evidence>
<name>A0A200PYU6_MACCD</name>
<dbReference type="OrthoDB" id="1578197at2759"/>
<evidence type="ECO:0000313" key="3">
    <source>
        <dbReference type="Proteomes" id="UP000195402"/>
    </source>
</evidence>
<dbReference type="EMBL" id="MVGT01003694">
    <property type="protein sequence ID" value="OVA03367.1"/>
    <property type="molecule type" value="Genomic_DNA"/>
</dbReference>
<keyword evidence="3" id="KW-1185">Reference proteome</keyword>
<feature type="region of interest" description="Disordered" evidence="1">
    <location>
        <begin position="49"/>
        <end position="73"/>
    </location>
</feature>
<dbReference type="InParanoid" id="A0A200PYU6"/>
<gene>
    <name evidence="2" type="ORF">BVC80_8321g2</name>
</gene>
<accession>A0A200PYU6</accession>
<dbReference type="AlphaFoldDB" id="A0A200PYU6"/>
<evidence type="ECO:0000313" key="2">
    <source>
        <dbReference type="EMBL" id="OVA03367.1"/>
    </source>
</evidence>
<organism evidence="2 3">
    <name type="scientific">Macleaya cordata</name>
    <name type="common">Five-seeded plume-poppy</name>
    <name type="synonym">Bocconia cordata</name>
    <dbReference type="NCBI Taxonomy" id="56857"/>
    <lineage>
        <taxon>Eukaryota</taxon>
        <taxon>Viridiplantae</taxon>
        <taxon>Streptophyta</taxon>
        <taxon>Embryophyta</taxon>
        <taxon>Tracheophyta</taxon>
        <taxon>Spermatophyta</taxon>
        <taxon>Magnoliopsida</taxon>
        <taxon>Ranunculales</taxon>
        <taxon>Papaveraceae</taxon>
        <taxon>Papaveroideae</taxon>
        <taxon>Macleaya</taxon>
    </lineage>
</organism>